<feature type="site" description="Important for autoinhibition of adenylyltransferase activity" evidence="2">
    <location>
        <position position="44"/>
    </location>
</feature>
<feature type="domain" description="Fido" evidence="3">
    <location>
        <begin position="94"/>
        <end position="228"/>
    </location>
</feature>
<protein>
    <submittedName>
        <fullName evidence="4">Fic family protein</fullName>
    </submittedName>
    <submittedName>
        <fullName evidence="5">Fic/DOC family</fullName>
    </submittedName>
</protein>
<evidence type="ECO:0000313" key="6">
    <source>
        <dbReference type="Proteomes" id="UP000189137"/>
    </source>
</evidence>
<dbReference type="InterPro" id="IPR040198">
    <property type="entry name" value="Fido_containing"/>
</dbReference>
<dbReference type="SUPFAM" id="SSF140931">
    <property type="entry name" value="Fic-like"/>
    <property type="match status" value="1"/>
</dbReference>
<reference evidence="5 6" key="1">
    <citation type="submission" date="2017-02" db="EMBL/GenBank/DDBJ databases">
        <authorList>
            <consortium name="Pathogen Informatics"/>
        </authorList>
    </citation>
    <scope>NUCLEOTIDE SEQUENCE [LARGE SCALE GENOMIC DNA]</scope>
    <source>
        <strain evidence="5 6">VRECD0157</strain>
    </source>
</reference>
<dbReference type="PANTHER" id="PTHR13504">
    <property type="entry name" value="FIDO DOMAIN-CONTAINING PROTEIN DDB_G0283145"/>
    <property type="match status" value="1"/>
</dbReference>
<sequence length="250" mass="28837">MNKSYIPKYTHKFPTNIPHGDKKYTLTYIRRMISEFVYDMGNLENNPFTFPEVQTLLDGITVGGHKLSDQNQILNIKSSWDYVIKLSNKENLSLNKDTICSIHKIVAKDEALIVGDFRNGNIGIAGTTQYECIEATLLNDLFVNDINIINKITNPLEKAIIINLWLSYCQFFYDGNKRTARLTSNLILINNDIGVLSIPAKHKQEYNTLMLNFYETLEADEVIKFLLEKCITFFDGYNYKSYKELFKNGN</sequence>
<keyword evidence="1" id="KW-0547">Nucleotide-binding</keyword>
<dbReference type="Proteomes" id="UP000189137">
    <property type="component" value="Unassembled WGS sequence"/>
</dbReference>
<organism evidence="5 6">
    <name type="scientific">Clostridioides difficile</name>
    <name type="common">Peptoclostridium difficile</name>
    <dbReference type="NCBI Taxonomy" id="1496"/>
    <lineage>
        <taxon>Bacteria</taxon>
        <taxon>Bacillati</taxon>
        <taxon>Bacillota</taxon>
        <taxon>Clostridia</taxon>
        <taxon>Peptostreptococcales</taxon>
        <taxon>Peptostreptococcaceae</taxon>
        <taxon>Clostridioides</taxon>
    </lineage>
</organism>
<evidence type="ECO:0000313" key="4">
    <source>
        <dbReference type="EMBL" id="HBH1540681.1"/>
    </source>
</evidence>
<reference evidence="4" key="3">
    <citation type="submission" date="2021-06" db="EMBL/GenBank/DDBJ databases">
        <authorList>
            <consortium name="NCBI Pathogen Detection Project"/>
        </authorList>
    </citation>
    <scope>NUCLEOTIDE SEQUENCE</scope>
    <source>
        <strain evidence="4">HN1000</strain>
    </source>
</reference>
<dbReference type="InterPro" id="IPR036597">
    <property type="entry name" value="Fido-like_dom_sf"/>
</dbReference>
<evidence type="ECO:0000259" key="3">
    <source>
        <dbReference type="PROSITE" id="PS51459"/>
    </source>
</evidence>
<gene>
    <name evidence="4" type="ORF">KRM00_000130</name>
    <name evidence="5" type="ORF">SAMEA3375112_01424</name>
</gene>
<name>A0A9X8RHZ8_CLODI</name>
<dbReference type="Gene3D" id="1.10.3290.10">
    <property type="entry name" value="Fido-like domain"/>
    <property type="match status" value="1"/>
</dbReference>
<dbReference type="InterPro" id="IPR003812">
    <property type="entry name" value="Fido"/>
</dbReference>
<dbReference type="Proteomes" id="UP000878956">
    <property type="component" value="Unassembled WGS sequence"/>
</dbReference>
<dbReference type="AlphaFoldDB" id="A0A9X8RHZ8"/>
<dbReference type="RefSeq" id="WP_011861855.1">
    <property type="nucleotide sequence ID" value="NZ_AP031492.1"/>
</dbReference>
<dbReference type="EMBL" id="DAEPXK010000001">
    <property type="protein sequence ID" value="HBH1540681.1"/>
    <property type="molecule type" value="Genomic_DNA"/>
</dbReference>
<dbReference type="KEGG" id="pdf:CD630DERM_31550"/>
<keyword evidence="1" id="KW-0067">ATP-binding</keyword>
<dbReference type="EMBL" id="FUPS01000004">
    <property type="protein sequence ID" value="SJS17172.1"/>
    <property type="molecule type" value="Genomic_DNA"/>
</dbReference>
<evidence type="ECO:0000313" key="5">
    <source>
        <dbReference type="EMBL" id="SJS17172.1"/>
    </source>
</evidence>
<dbReference type="Pfam" id="PF02661">
    <property type="entry name" value="Fic"/>
    <property type="match status" value="1"/>
</dbReference>
<dbReference type="PROSITE" id="PS51459">
    <property type="entry name" value="FIDO"/>
    <property type="match status" value="1"/>
</dbReference>
<comment type="caution">
    <text evidence="5">The sequence shown here is derived from an EMBL/GenBank/DDBJ whole genome shotgun (WGS) entry which is preliminary data.</text>
</comment>
<proteinExistence type="predicted"/>
<evidence type="ECO:0000256" key="2">
    <source>
        <dbReference type="PIRSR" id="PIRSR640198-3"/>
    </source>
</evidence>
<dbReference type="GO" id="GO:0005524">
    <property type="term" value="F:ATP binding"/>
    <property type="evidence" value="ECO:0007669"/>
    <property type="project" value="UniProtKB-KW"/>
</dbReference>
<feature type="binding site" evidence="1">
    <location>
        <begin position="174"/>
        <end position="181"/>
    </location>
    <ligand>
        <name>ATP</name>
        <dbReference type="ChEBI" id="CHEBI:30616"/>
    </ligand>
</feature>
<reference evidence="4" key="2">
    <citation type="journal article" date="2018" name="Genome Biol.">
        <title>SKESA: strategic k-mer extension for scrupulous assemblies.</title>
        <authorList>
            <person name="Souvorov A."/>
            <person name="Agarwala R."/>
            <person name="Lipman D.J."/>
        </authorList>
    </citation>
    <scope>NUCLEOTIDE SEQUENCE</scope>
    <source>
        <strain evidence="4">HN1000</strain>
    </source>
</reference>
<accession>A0A9X8RHZ8</accession>
<evidence type="ECO:0000256" key="1">
    <source>
        <dbReference type="PIRSR" id="PIRSR640198-2"/>
    </source>
</evidence>
<dbReference type="PANTHER" id="PTHR13504:SF38">
    <property type="entry name" value="FIDO DOMAIN-CONTAINING PROTEIN"/>
    <property type="match status" value="1"/>
</dbReference>